<sequence length="489" mass="55834">MASLLELSHELLHCIFTEISPTDLSSISRTCKDLNRYVCGNKLLHKDIYRRRYDPPDSELDWETQVHNLFELERILESEDHEVKREALGTVAERIDHLLETSASDPDASLNIRLLAEHFADVANIDVFLCSSSLFSRAGSISQIPAATEELCQTSAKLHCLYGVPVDEVPAPTPFFEWQPHVQFSSPSRTRSGSKPRLTHTYARSKVYDLRQYTDATLWGPFRDDGSQRVDWEKVEAIMIVLGFNLRKFTERSGGRFPLIWDEPFIGATPRSYISLPPAPAPDKELDEELLKIRELALGLDAQDPYGVTGTWMRVVCFLDFNDLYAFNFTKRTPANEPREPINTEEAIRLIRVKWHVTKIEMPNSHSENDDDEDEDDGLDWSNFQGERLPIVHFAGTSRSLHASWDPNANSKIRGTVRQTPEGQIRWTTFSIFHGEERWRSEGIQVGGLRSARGVLGNWFDKDYDIHGPAGPTAFWKETDTLEEENNTN</sequence>
<feature type="domain" description="F-box" evidence="1">
    <location>
        <begin position="1"/>
        <end position="52"/>
    </location>
</feature>
<name>A0AB34KVH8_9PEZI</name>
<comment type="caution">
    <text evidence="2">The sequence shown here is derived from an EMBL/GenBank/DDBJ whole genome shotgun (WGS) entry which is preliminary data.</text>
</comment>
<proteinExistence type="predicted"/>
<evidence type="ECO:0000313" key="2">
    <source>
        <dbReference type="EMBL" id="KAL1587365.1"/>
    </source>
</evidence>
<dbReference type="Pfam" id="PF00646">
    <property type="entry name" value="F-box"/>
    <property type="match status" value="1"/>
</dbReference>
<gene>
    <name evidence="2" type="ORF">WHR41_03977</name>
</gene>
<dbReference type="InterPro" id="IPR036047">
    <property type="entry name" value="F-box-like_dom_sf"/>
</dbReference>
<dbReference type="EMBL" id="JAAQHG020000010">
    <property type="protein sequence ID" value="KAL1587365.1"/>
    <property type="molecule type" value="Genomic_DNA"/>
</dbReference>
<evidence type="ECO:0000313" key="3">
    <source>
        <dbReference type="Proteomes" id="UP000803884"/>
    </source>
</evidence>
<dbReference type="PROSITE" id="PS50181">
    <property type="entry name" value="FBOX"/>
    <property type="match status" value="1"/>
</dbReference>
<dbReference type="SUPFAM" id="SSF81383">
    <property type="entry name" value="F-box domain"/>
    <property type="match status" value="1"/>
</dbReference>
<evidence type="ECO:0000259" key="1">
    <source>
        <dbReference type="PROSITE" id="PS50181"/>
    </source>
</evidence>
<dbReference type="Proteomes" id="UP000803884">
    <property type="component" value="Unassembled WGS sequence"/>
</dbReference>
<dbReference type="RefSeq" id="XP_069230470.1">
    <property type="nucleotide sequence ID" value="XM_069372583.1"/>
</dbReference>
<organism evidence="2 3">
    <name type="scientific">Cladosporium halotolerans</name>
    <dbReference type="NCBI Taxonomy" id="1052096"/>
    <lineage>
        <taxon>Eukaryota</taxon>
        <taxon>Fungi</taxon>
        <taxon>Dikarya</taxon>
        <taxon>Ascomycota</taxon>
        <taxon>Pezizomycotina</taxon>
        <taxon>Dothideomycetes</taxon>
        <taxon>Dothideomycetidae</taxon>
        <taxon>Cladosporiales</taxon>
        <taxon>Cladosporiaceae</taxon>
        <taxon>Cladosporium</taxon>
    </lineage>
</organism>
<protein>
    <recommendedName>
        <fullName evidence="1">F-box domain-containing protein</fullName>
    </recommendedName>
</protein>
<dbReference type="GeneID" id="96005421"/>
<reference evidence="2 3" key="1">
    <citation type="journal article" date="2020" name="Microbiol. Resour. Announc.">
        <title>Draft Genome Sequence of a Cladosporium Species Isolated from the Mesophotic Ascidian Didemnum maculosum.</title>
        <authorList>
            <person name="Gioti A."/>
            <person name="Siaperas R."/>
            <person name="Nikolaivits E."/>
            <person name="Le Goff G."/>
            <person name="Ouazzani J."/>
            <person name="Kotoulas G."/>
            <person name="Topakas E."/>
        </authorList>
    </citation>
    <scope>NUCLEOTIDE SEQUENCE [LARGE SCALE GENOMIC DNA]</scope>
    <source>
        <strain evidence="2 3">TM138-S3</strain>
    </source>
</reference>
<accession>A0AB34KVH8</accession>
<dbReference type="AlphaFoldDB" id="A0AB34KVH8"/>
<keyword evidence="3" id="KW-1185">Reference proteome</keyword>
<dbReference type="InterPro" id="IPR001810">
    <property type="entry name" value="F-box_dom"/>
</dbReference>